<sequence>MSLAAPRAVLRHSKFTVRRAGIRNASSTSETATEVANAAKQRASAVASKASEGLTRVASMAGPALSKAGEAATNAAGKVGGRTGRLLGAIQSVTDRPSAASIPTAVYYSKVALELGKVVAKERKMSPPDVATFQSYYQSALARLRNPSELLAQAAQTASKTNPQNVLNQIRNMGTGQWVTGGVVAAEILGFFTVGEMIGRRHIVGYRKAGHGAH</sequence>
<keyword evidence="11" id="KW-1185">Reference proteome</keyword>
<evidence type="ECO:0000313" key="11">
    <source>
        <dbReference type="Proteomes" id="UP000799779"/>
    </source>
</evidence>
<protein>
    <submittedName>
        <fullName evidence="10">Mitochondrial F1F0-ATP synthase-like protein g subunit</fullName>
    </submittedName>
</protein>
<dbReference type="OrthoDB" id="437at2759"/>
<name>A0A6A5VX09_9PLEO</name>
<keyword evidence="6" id="KW-0406">Ion transport</keyword>
<keyword evidence="3" id="KW-0813">Transport</keyword>
<evidence type="ECO:0000256" key="1">
    <source>
        <dbReference type="ARBA" id="ARBA00004325"/>
    </source>
</evidence>
<comment type="similarity">
    <text evidence="2">Belongs to the ATPase g subunit family.</text>
</comment>
<evidence type="ECO:0000256" key="5">
    <source>
        <dbReference type="ARBA" id="ARBA00022781"/>
    </source>
</evidence>
<proteinExistence type="inferred from homology"/>
<dbReference type="GO" id="GO:0031966">
    <property type="term" value="C:mitochondrial membrane"/>
    <property type="evidence" value="ECO:0007669"/>
    <property type="project" value="UniProtKB-SubCell"/>
</dbReference>
<comment type="subcellular location">
    <subcellularLocation>
        <location evidence="1">Mitochondrion membrane</location>
    </subcellularLocation>
</comment>
<dbReference type="GO" id="GO:0045259">
    <property type="term" value="C:proton-transporting ATP synthase complex"/>
    <property type="evidence" value="ECO:0007669"/>
    <property type="project" value="UniProtKB-KW"/>
</dbReference>
<dbReference type="GO" id="GO:0015078">
    <property type="term" value="F:proton transmembrane transporter activity"/>
    <property type="evidence" value="ECO:0007669"/>
    <property type="project" value="InterPro"/>
</dbReference>
<dbReference type="PANTHER" id="PTHR12386">
    <property type="entry name" value="ATP SYNTHASE SUBUNIT"/>
    <property type="match status" value="1"/>
</dbReference>
<evidence type="ECO:0000256" key="8">
    <source>
        <dbReference type="ARBA" id="ARBA00023136"/>
    </source>
</evidence>
<dbReference type="EMBL" id="ML977678">
    <property type="protein sequence ID" value="KAF1993940.1"/>
    <property type="molecule type" value="Genomic_DNA"/>
</dbReference>
<evidence type="ECO:0000256" key="6">
    <source>
        <dbReference type="ARBA" id="ARBA00023065"/>
    </source>
</evidence>
<dbReference type="GO" id="GO:0015986">
    <property type="term" value="P:proton motive force-driven ATP synthesis"/>
    <property type="evidence" value="ECO:0007669"/>
    <property type="project" value="InterPro"/>
</dbReference>
<reference evidence="10" key="1">
    <citation type="journal article" date="2020" name="Stud. Mycol.">
        <title>101 Dothideomycetes genomes: a test case for predicting lifestyles and emergence of pathogens.</title>
        <authorList>
            <person name="Haridas S."/>
            <person name="Albert R."/>
            <person name="Binder M."/>
            <person name="Bloem J."/>
            <person name="Labutti K."/>
            <person name="Salamov A."/>
            <person name="Andreopoulos B."/>
            <person name="Baker S."/>
            <person name="Barry K."/>
            <person name="Bills G."/>
            <person name="Bluhm B."/>
            <person name="Cannon C."/>
            <person name="Castanera R."/>
            <person name="Culley D."/>
            <person name="Daum C."/>
            <person name="Ezra D."/>
            <person name="Gonzalez J."/>
            <person name="Henrissat B."/>
            <person name="Kuo A."/>
            <person name="Liang C."/>
            <person name="Lipzen A."/>
            <person name="Lutzoni F."/>
            <person name="Magnuson J."/>
            <person name="Mondo S."/>
            <person name="Nolan M."/>
            <person name="Ohm R."/>
            <person name="Pangilinan J."/>
            <person name="Park H.-J."/>
            <person name="Ramirez L."/>
            <person name="Alfaro M."/>
            <person name="Sun H."/>
            <person name="Tritt A."/>
            <person name="Yoshinaga Y."/>
            <person name="Zwiers L.-H."/>
            <person name="Turgeon B."/>
            <person name="Goodwin S."/>
            <person name="Spatafora J."/>
            <person name="Crous P."/>
            <person name="Grigoriev I."/>
        </authorList>
    </citation>
    <scope>NUCLEOTIDE SEQUENCE</scope>
    <source>
        <strain evidence="10">CBS 123094</strain>
    </source>
</reference>
<dbReference type="InterPro" id="IPR006808">
    <property type="entry name" value="ATP_synth_F0_gsu_mt"/>
</dbReference>
<accession>A0A6A5VX09</accession>
<keyword evidence="9" id="KW-0066">ATP synthesis</keyword>
<evidence type="ECO:0000256" key="4">
    <source>
        <dbReference type="ARBA" id="ARBA00022547"/>
    </source>
</evidence>
<gene>
    <name evidence="10" type="ORF">P154DRAFT_540000</name>
</gene>
<dbReference type="Proteomes" id="UP000799779">
    <property type="component" value="Unassembled WGS sequence"/>
</dbReference>
<keyword evidence="5" id="KW-0375">Hydrogen ion transport</keyword>
<evidence type="ECO:0000256" key="9">
    <source>
        <dbReference type="ARBA" id="ARBA00023310"/>
    </source>
</evidence>
<keyword evidence="7" id="KW-0496">Mitochondrion</keyword>
<keyword evidence="8" id="KW-0472">Membrane</keyword>
<keyword evidence="4" id="KW-0138">CF(0)</keyword>
<evidence type="ECO:0000256" key="7">
    <source>
        <dbReference type="ARBA" id="ARBA00023128"/>
    </source>
</evidence>
<dbReference type="Pfam" id="PF04718">
    <property type="entry name" value="ATP-synt_G"/>
    <property type="match status" value="1"/>
</dbReference>
<evidence type="ECO:0000313" key="10">
    <source>
        <dbReference type="EMBL" id="KAF1993940.1"/>
    </source>
</evidence>
<organism evidence="10 11">
    <name type="scientific">Amniculicola lignicola CBS 123094</name>
    <dbReference type="NCBI Taxonomy" id="1392246"/>
    <lineage>
        <taxon>Eukaryota</taxon>
        <taxon>Fungi</taxon>
        <taxon>Dikarya</taxon>
        <taxon>Ascomycota</taxon>
        <taxon>Pezizomycotina</taxon>
        <taxon>Dothideomycetes</taxon>
        <taxon>Pleosporomycetidae</taxon>
        <taxon>Pleosporales</taxon>
        <taxon>Amniculicolaceae</taxon>
        <taxon>Amniculicola</taxon>
    </lineage>
</organism>
<dbReference type="AlphaFoldDB" id="A0A6A5VX09"/>
<evidence type="ECO:0000256" key="2">
    <source>
        <dbReference type="ARBA" id="ARBA00005699"/>
    </source>
</evidence>
<evidence type="ECO:0000256" key="3">
    <source>
        <dbReference type="ARBA" id="ARBA00022448"/>
    </source>
</evidence>